<comment type="caution">
    <text evidence="3">The sequence shown here is derived from an EMBL/GenBank/DDBJ whole genome shotgun (WGS) entry which is preliminary data.</text>
</comment>
<dbReference type="Proteomes" id="UP000005384">
    <property type="component" value="Unassembled WGS sequence"/>
</dbReference>
<keyword evidence="2" id="KW-1133">Transmembrane helix</keyword>
<evidence type="ECO:0000313" key="4">
    <source>
        <dbReference type="Proteomes" id="UP000005384"/>
    </source>
</evidence>
<evidence type="ECO:0000256" key="1">
    <source>
        <dbReference type="SAM" id="MobiDB-lite"/>
    </source>
</evidence>
<name>G5IKR3_9FIRM</name>
<sequence>MNNTAEETGEGRNIPVQGGPGQEEYEHGSDIRSGTRRKTSSQSRSKPQTCKTGSPSPTRWGAVAVICLCCMTGAGAGGYFFYRANAPEPAPGLRYESNIVSGDIPGKTREERQRELNSVVEEGMLNMSMNITPSGQVSGTAAERSINWLIENPSNQGKLIRVEITRDDTGEKIYETGAIRPGNYVESAPLDVRLPAGEYACTAVFFAYQEDTEALIGQAAVKIRLTLQE</sequence>
<proteinExistence type="predicted"/>
<accession>G5IKR3</accession>
<feature type="region of interest" description="Disordered" evidence="1">
    <location>
        <begin position="1"/>
        <end position="57"/>
    </location>
</feature>
<keyword evidence="4" id="KW-1185">Reference proteome</keyword>
<keyword evidence="2" id="KW-0812">Transmembrane</keyword>
<gene>
    <name evidence="3" type="ORF">HMPREF9473_04091</name>
</gene>
<feature type="transmembrane region" description="Helical" evidence="2">
    <location>
        <begin position="60"/>
        <end position="82"/>
    </location>
</feature>
<dbReference type="HOGENOM" id="CLU_098580_1_0_9"/>
<dbReference type="EMBL" id="ADLN01000114">
    <property type="protein sequence ID" value="EHI57931.1"/>
    <property type="molecule type" value="Genomic_DNA"/>
</dbReference>
<organism evidence="3 4">
    <name type="scientific">Hungatella hathewayi WAL-18680</name>
    <dbReference type="NCBI Taxonomy" id="742737"/>
    <lineage>
        <taxon>Bacteria</taxon>
        <taxon>Bacillati</taxon>
        <taxon>Bacillota</taxon>
        <taxon>Clostridia</taxon>
        <taxon>Lachnospirales</taxon>
        <taxon>Lachnospiraceae</taxon>
        <taxon>Hungatella</taxon>
    </lineage>
</organism>
<protein>
    <submittedName>
        <fullName evidence="3">Uncharacterized protein</fullName>
    </submittedName>
</protein>
<feature type="compositionally biased region" description="Polar residues" evidence="1">
    <location>
        <begin position="47"/>
        <end position="57"/>
    </location>
</feature>
<dbReference type="RefSeq" id="WP_006782082.1">
    <property type="nucleotide sequence ID" value="NZ_CP040506.1"/>
</dbReference>
<dbReference type="AlphaFoldDB" id="G5IKR3"/>
<dbReference type="PATRIC" id="fig|742737.3.peg.4073"/>
<keyword evidence="2" id="KW-0472">Membrane</keyword>
<evidence type="ECO:0000256" key="2">
    <source>
        <dbReference type="SAM" id="Phobius"/>
    </source>
</evidence>
<evidence type="ECO:0000313" key="3">
    <source>
        <dbReference type="EMBL" id="EHI57931.1"/>
    </source>
</evidence>
<reference evidence="3 4" key="1">
    <citation type="submission" date="2011-08" db="EMBL/GenBank/DDBJ databases">
        <title>The Genome Sequence of Clostridium hathewayi WAL-18680.</title>
        <authorList>
            <consortium name="The Broad Institute Genome Sequencing Platform"/>
            <person name="Earl A."/>
            <person name="Ward D."/>
            <person name="Feldgarden M."/>
            <person name="Gevers D."/>
            <person name="Finegold S.M."/>
            <person name="Summanen P.H."/>
            <person name="Molitoris D.R."/>
            <person name="Song M."/>
            <person name="Daigneault M."/>
            <person name="Allen-Vercoe E."/>
            <person name="Young S.K."/>
            <person name="Zeng Q."/>
            <person name="Gargeya S."/>
            <person name="Fitzgerald M."/>
            <person name="Haas B."/>
            <person name="Abouelleil A."/>
            <person name="Alvarado L."/>
            <person name="Arachchi H.M."/>
            <person name="Berlin A."/>
            <person name="Brown A."/>
            <person name="Chapman S.B."/>
            <person name="Chen Z."/>
            <person name="Dunbar C."/>
            <person name="Freedman E."/>
            <person name="Gearin G."/>
            <person name="Gellesch M."/>
            <person name="Goldberg J."/>
            <person name="Griggs A."/>
            <person name="Gujja S."/>
            <person name="Heiman D."/>
            <person name="Howarth C."/>
            <person name="Larson L."/>
            <person name="Lui A."/>
            <person name="MacDonald P.J.P."/>
            <person name="Montmayeur A."/>
            <person name="Murphy C."/>
            <person name="Neiman D."/>
            <person name="Pearson M."/>
            <person name="Priest M."/>
            <person name="Roberts A."/>
            <person name="Saif S."/>
            <person name="Shea T."/>
            <person name="Shenoy N."/>
            <person name="Sisk P."/>
            <person name="Stolte C."/>
            <person name="Sykes S."/>
            <person name="Wortman J."/>
            <person name="Nusbaum C."/>
            <person name="Birren B."/>
        </authorList>
    </citation>
    <scope>NUCLEOTIDE SEQUENCE [LARGE SCALE GENOMIC DNA]</scope>
    <source>
        <strain evidence="3 4">WAL-18680</strain>
    </source>
</reference>